<dbReference type="InterPro" id="IPR029479">
    <property type="entry name" value="Nitroreductase"/>
</dbReference>
<gene>
    <name evidence="2" type="ORF">DFE_3234</name>
</gene>
<dbReference type="InterPro" id="IPR000415">
    <property type="entry name" value="Nitroreductase-like"/>
</dbReference>
<keyword evidence="3" id="KW-1185">Reference proteome</keyword>
<reference evidence="2 3" key="1">
    <citation type="journal article" date="2018" name="Sci. Adv.">
        <title>Multi-heme cytochromes provide a pathway for survival in energy-limited environments.</title>
        <authorList>
            <person name="Deng X."/>
            <person name="Dohmae N."/>
            <person name="Nealson K.H."/>
            <person name="Hashimoto K."/>
            <person name="Okamoto A."/>
        </authorList>
    </citation>
    <scope>NUCLEOTIDE SEQUENCE [LARGE SCALE GENOMIC DNA]</scope>
    <source>
        <strain evidence="2 3">IS5</strain>
    </source>
</reference>
<feature type="domain" description="Nitroreductase" evidence="1">
    <location>
        <begin position="14"/>
        <end position="84"/>
    </location>
</feature>
<name>A0A2Z6B3H1_9BACT</name>
<dbReference type="SUPFAM" id="SSF55469">
    <property type="entry name" value="FMN-dependent nitroreductase-like"/>
    <property type="match status" value="1"/>
</dbReference>
<dbReference type="KEGG" id="dfl:DFE_3234"/>
<sequence>MSQNDHPILRCLFERRSVRKYTDEPIVREDILSILEAGRWAPSGLNNQPWRFMVISRGDERVESLAGCTKYGTIVRAAGALIGVFLDKEAMYSELKDHQTAGACIQNMMLAAHALGLGSVWLGEIVNQAPQVLDVLSLDPAAYECMAIIAVGHPAHPGASSRKPLSELMLEDF</sequence>
<accession>A0A2Z6B3H1</accession>
<protein>
    <submittedName>
        <fullName evidence="2">Nitroreductase</fullName>
    </submittedName>
</protein>
<dbReference type="PANTHER" id="PTHR23026:SF123">
    <property type="entry name" value="NAD(P)H NITROREDUCTASE RV3131-RELATED"/>
    <property type="match status" value="1"/>
</dbReference>
<evidence type="ECO:0000313" key="2">
    <source>
        <dbReference type="EMBL" id="BBD09960.1"/>
    </source>
</evidence>
<dbReference type="Proteomes" id="UP000269883">
    <property type="component" value="Chromosome"/>
</dbReference>
<dbReference type="AlphaFoldDB" id="A0A2Z6B3H1"/>
<dbReference type="Pfam" id="PF00881">
    <property type="entry name" value="Nitroreductase"/>
    <property type="match status" value="1"/>
</dbReference>
<dbReference type="EMBL" id="AP017378">
    <property type="protein sequence ID" value="BBD09960.1"/>
    <property type="molecule type" value="Genomic_DNA"/>
</dbReference>
<dbReference type="RefSeq" id="WP_126380953.1">
    <property type="nucleotide sequence ID" value="NZ_AP017378.1"/>
</dbReference>
<dbReference type="CDD" id="cd02136">
    <property type="entry name" value="PnbA_NfnB-like"/>
    <property type="match status" value="1"/>
</dbReference>
<dbReference type="InterPro" id="IPR050627">
    <property type="entry name" value="Nitroreductase/BluB"/>
</dbReference>
<dbReference type="GO" id="GO:0016491">
    <property type="term" value="F:oxidoreductase activity"/>
    <property type="evidence" value="ECO:0007669"/>
    <property type="project" value="InterPro"/>
</dbReference>
<evidence type="ECO:0000259" key="1">
    <source>
        <dbReference type="Pfam" id="PF00881"/>
    </source>
</evidence>
<evidence type="ECO:0000313" key="3">
    <source>
        <dbReference type="Proteomes" id="UP000269883"/>
    </source>
</evidence>
<proteinExistence type="predicted"/>
<dbReference type="OrthoDB" id="9802510at2"/>
<dbReference type="PANTHER" id="PTHR23026">
    <property type="entry name" value="NADPH NITROREDUCTASE"/>
    <property type="match status" value="1"/>
</dbReference>
<dbReference type="Gene3D" id="3.40.109.10">
    <property type="entry name" value="NADH Oxidase"/>
    <property type="match status" value="1"/>
</dbReference>
<organism evidence="2 3">
    <name type="scientific">Desulfovibrio ferrophilus</name>
    <dbReference type="NCBI Taxonomy" id="241368"/>
    <lineage>
        <taxon>Bacteria</taxon>
        <taxon>Pseudomonadati</taxon>
        <taxon>Thermodesulfobacteriota</taxon>
        <taxon>Desulfovibrionia</taxon>
        <taxon>Desulfovibrionales</taxon>
        <taxon>Desulfovibrionaceae</taxon>
        <taxon>Desulfovibrio</taxon>
    </lineage>
</organism>